<accession>A0A2M4D155</accession>
<name>A0A2M4D155_ANODA</name>
<dbReference type="EMBL" id="GGFL01007043">
    <property type="protein sequence ID" value="MBW71221.1"/>
    <property type="molecule type" value="Transcribed_RNA"/>
</dbReference>
<proteinExistence type="predicted"/>
<evidence type="ECO:0000313" key="1">
    <source>
        <dbReference type="EMBL" id="MBW71221.1"/>
    </source>
</evidence>
<protein>
    <submittedName>
        <fullName evidence="1">Putative secreted protein</fullName>
    </submittedName>
</protein>
<sequence>MGGSKSRAKNCRTRLPACLPACLSYLLRSLLVWSSSHHQHHHPYRQQHRERHNALAPLLGWFHLHRHAHSVTHSALDWVGLGSVRLNCCCHPLRYPRPKTEGST</sequence>
<reference evidence="1" key="1">
    <citation type="submission" date="2018-01" db="EMBL/GenBank/DDBJ databases">
        <title>An insight into the sialome of Amazonian anophelines.</title>
        <authorList>
            <person name="Ribeiro J.M."/>
            <person name="Scarpassa V."/>
            <person name="Calvo E."/>
        </authorList>
    </citation>
    <scope>NUCLEOTIDE SEQUENCE</scope>
</reference>
<organism evidence="1">
    <name type="scientific">Anopheles darlingi</name>
    <name type="common">Mosquito</name>
    <dbReference type="NCBI Taxonomy" id="43151"/>
    <lineage>
        <taxon>Eukaryota</taxon>
        <taxon>Metazoa</taxon>
        <taxon>Ecdysozoa</taxon>
        <taxon>Arthropoda</taxon>
        <taxon>Hexapoda</taxon>
        <taxon>Insecta</taxon>
        <taxon>Pterygota</taxon>
        <taxon>Neoptera</taxon>
        <taxon>Endopterygota</taxon>
        <taxon>Diptera</taxon>
        <taxon>Nematocera</taxon>
        <taxon>Culicoidea</taxon>
        <taxon>Culicidae</taxon>
        <taxon>Anophelinae</taxon>
        <taxon>Anopheles</taxon>
    </lineage>
</organism>
<dbReference type="AlphaFoldDB" id="A0A2M4D155"/>